<dbReference type="Proteomes" id="UP000838756">
    <property type="component" value="Unassembled WGS sequence"/>
</dbReference>
<keyword evidence="3" id="KW-1185">Reference proteome</keyword>
<evidence type="ECO:0000313" key="3">
    <source>
        <dbReference type="Proteomes" id="UP000838756"/>
    </source>
</evidence>
<evidence type="ECO:0000256" key="1">
    <source>
        <dbReference type="SAM" id="MobiDB-lite"/>
    </source>
</evidence>
<comment type="caution">
    <text evidence="2">The sequence shown here is derived from an EMBL/GenBank/DDBJ whole genome shotgun (WGS) entry which is preliminary data.</text>
</comment>
<sequence length="83" mass="9027">MSQCNGMPQNFAHTGGPRAGRSPPRWRAAKVGPQRGGQMTSGESLGAAGGKRPRTVYCGTPYKRTMSCSGRRLVDMMMMMMMK</sequence>
<feature type="compositionally biased region" description="Polar residues" evidence="1">
    <location>
        <begin position="1"/>
        <end position="12"/>
    </location>
</feature>
<protein>
    <submittedName>
        <fullName evidence="2">Jg27749 protein</fullName>
    </submittedName>
</protein>
<organism evidence="2 3">
    <name type="scientific">Pararge aegeria aegeria</name>
    <dbReference type="NCBI Taxonomy" id="348720"/>
    <lineage>
        <taxon>Eukaryota</taxon>
        <taxon>Metazoa</taxon>
        <taxon>Ecdysozoa</taxon>
        <taxon>Arthropoda</taxon>
        <taxon>Hexapoda</taxon>
        <taxon>Insecta</taxon>
        <taxon>Pterygota</taxon>
        <taxon>Neoptera</taxon>
        <taxon>Endopterygota</taxon>
        <taxon>Lepidoptera</taxon>
        <taxon>Glossata</taxon>
        <taxon>Ditrysia</taxon>
        <taxon>Papilionoidea</taxon>
        <taxon>Nymphalidae</taxon>
        <taxon>Satyrinae</taxon>
        <taxon>Satyrini</taxon>
        <taxon>Parargina</taxon>
        <taxon>Pararge</taxon>
    </lineage>
</organism>
<proteinExistence type="predicted"/>
<name>A0A8S4QVZ9_9NEOP</name>
<accession>A0A8S4QVZ9</accession>
<reference evidence="2" key="1">
    <citation type="submission" date="2022-03" db="EMBL/GenBank/DDBJ databases">
        <authorList>
            <person name="Lindestad O."/>
        </authorList>
    </citation>
    <scope>NUCLEOTIDE SEQUENCE</scope>
</reference>
<dbReference type="AlphaFoldDB" id="A0A8S4QVZ9"/>
<evidence type="ECO:0000313" key="2">
    <source>
        <dbReference type="EMBL" id="CAH2218403.1"/>
    </source>
</evidence>
<feature type="region of interest" description="Disordered" evidence="1">
    <location>
        <begin position="1"/>
        <end position="56"/>
    </location>
</feature>
<gene>
    <name evidence="2" type="primary">jg27749</name>
    <name evidence="2" type="ORF">PAEG_LOCUS6237</name>
</gene>
<dbReference type="EMBL" id="CAKXAJ010019523">
    <property type="protein sequence ID" value="CAH2218403.1"/>
    <property type="molecule type" value="Genomic_DNA"/>
</dbReference>